<evidence type="ECO:0000256" key="3">
    <source>
        <dbReference type="ARBA" id="ARBA00022781"/>
    </source>
</evidence>
<dbReference type="Proteomes" id="UP001196873">
    <property type="component" value="Unassembled WGS sequence"/>
</dbReference>
<keyword evidence="2 7" id="KW-0813">Transport</keyword>
<dbReference type="AlphaFoldDB" id="A0AAW4NM76"/>
<comment type="similarity">
    <text evidence="7">Belongs to the ATPase delta chain family.</text>
</comment>
<sequence>MDLGVISVRYARALLKGALAEKQEDELYKEMQILYKSYLEVPELRTTIDNPMLAKEKKQKVLEIACGDDITNLTKRFIDLVLKKDREFALQFMAASYITLYRKFKNITRGKLITAADVSLETVEKMKRMVENRTRGTVEFNTEVDKELIGGFVLEYDDYRMNASVKSKLRRILSDLKK</sequence>
<comment type="function">
    <text evidence="7">F(1)F(0) ATP synthase produces ATP from ADP in the presence of a proton or sodium gradient. F-type ATPases consist of two structural domains, F(1) containing the extramembraneous catalytic core and F(0) containing the membrane proton channel, linked together by a central stalk and a peripheral stalk. During catalysis, ATP synthesis in the catalytic domain of F(1) is coupled via a rotary mechanism of the central stalk subunits to proton translocation.</text>
</comment>
<dbReference type="GO" id="GO:0046933">
    <property type="term" value="F:proton-transporting ATP synthase activity, rotational mechanism"/>
    <property type="evidence" value="ECO:0007669"/>
    <property type="project" value="UniProtKB-UniRule"/>
</dbReference>
<proteinExistence type="inferred from homology"/>
<keyword evidence="7" id="KW-1003">Cell membrane</keyword>
<evidence type="ECO:0000256" key="2">
    <source>
        <dbReference type="ARBA" id="ARBA00022448"/>
    </source>
</evidence>
<dbReference type="Gene3D" id="1.10.520.20">
    <property type="entry name" value="N-terminal domain of the delta subunit of the F1F0-ATP synthase"/>
    <property type="match status" value="1"/>
</dbReference>
<evidence type="ECO:0000313" key="8">
    <source>
        <dbReference type="EMBL" id="MBW4865840.1"/>
    </source>
</evidence>
<evidence type="ECO:0000256" key="7">
    <source>
        <dbReference type="HAMAP-Rule" id="MF_01416"/>
    </source>
</evidence>
<dbReference type="NCBIfam" id="TIGR01145">
    <property type="entry name" value="ATP_synt_delta"/>
    <property type="match status" value="1"/>
</dbReference>
<dbReference type="InterPro" id="IPR000711">
    <property type="entry name" value="ATPase_OSCP/dsu"/>
</dbReference>
<evidence type="ECO:0000256" key="5">
    <source>
        <dbReference type="ARBA" id="ARBA00023136"/>
    </source>
</evidence>
<reference evidence="8" key="1">
    <citation type="submission" date="2021-07" db="EMBL/GenBank/DDBJ databases">
        <title>Genomic diversity and antimicrobial resistance of Prevotella spp. isolated from chronic lung disease airways.</title>
        <authorList>
            <person name="Webb K.A."/>
            <person name="Olagoke O.S."/>
            <person name="Baird T."/>
            <person name="Neill J."/>
            <person name="Pham A."/>
            <person name="Wells T.J."/>
            <person name="Ramsay K.A."/>
            <person name="Bell S.C."/>
            <person name="Sarovich D.S."/>
            <person name="Price E.P."/>
        </authorList>
    </citation>
    <scope>NUCLEOTIDE SEQUENCE</scope>
    <source>
        <strain evidence="8">SCHI0047.S.3</strain>
    </source>
</reference>
<dbReference type="PANTHER" id="PTHR11910">
    <property type="entry name" value="ATP SYNTHASE DELTA CHAIN"/>
    <property type="match status" value="1"/>
</dbReference>
<organism evidence="8 9">
    <name type="scientific">Segatella salivae</name>
    <dbReference type="NCBI Taxonomy" id="228604"/>
    <lineage>
        <taxon>Bacteria</taxon>
        <taxon>Pseudomonadati</taxon>
        <taxon>Bacteroidota</taxon>
        <taxon>Bacteroidia</taxon>
        <taxon>Bacteroidales</taxon>
        <taxon>Prevotellaceae</taxon>
        <taxon>Segatella</taxon>
    </lineage>
</organism>
<evidence type="ECO:0000256" key="6">
    <source>
        <dbReference type="ARBA" id="ARBA00023310"/>
    </source>
</evidence>
<dbReference type="GeneID" id="78497899"/>
<gene>
    <name evidence="7" type="primary">atpH</name>
    <name evidence="8" type="ORF">KZY68_07435</name>
</gene>
<keyword evidence="5 7" id="KW-0472">Membrane</keyword>
<evidence type="ECO:0000313" key="9">
    <source>
        <dbReference type="Proteomes" id="UP001196873"/>
    </source>
</evidence>
<comment type="subcellular location">
    <subcellularLocation>
        <location evidence="7">Cell membrane</location>
        <topology evidence="7">Peripheral membrane protein</topology>
    </subcellularLocation>
    <subcellularLocation>
        <location evidence="1">Membrane</location>
    </subcellularLocation>
</comment>
<dbReference type="HAMAP" id="MF_01416">
    <property type="entry name" value="ATP_synth_delta_bact"/>
    <property type="match status" value="1"/>
</dbReference>
<keyword evidence="3 7" id="KW-0375">Hydrogen ion transport</keyword>
<evidence type="ECO:0000256" key="1">
    <source>
        <dbReference type="ARBA" id="ARBA00004370"/>
    </source>
</evidence>
<dbReference type="EMBL" id="JAHXRF010000010">
    <property type="protein sequence ID" value="MBW4865840.1"/>
    <property type="molecule type" value="Genomic_DNA"/>
</dbReference>
<dbReference type="NCBIfam" id="NF009964">
    <property type="entry name" value="PRK13429.1-3"/>
    <property type="match status" value="1"/>
</dbReference>
<name>A0AAW4NM76_9BACT</name>
<dbReference type="SUPFAM" id="SSF47928">
    <property type="entry name" value="N-terminal domain of the delta subunit of the F1F0-ATP synthase"/>
    <property type="match status" value="1"/>
</dbReference>
<keyword evidence="7" id="KW-0139">CF(1)</keyword>
<dbReference type="GO" id="GO:0005886">
    <property type="term" value="C:plasma membrane"/>
    <property type="evidence" value="ECO:0007669"/>
    <property type="project" value="UniProtKB-SubCell"/>
</dbReference>
<comment type="function">
    <text evidence="7">This protein is part of the stalk that links CF(0) to CF(1). It either transmits conformational changes from CF(0) to CF(1) or is implicated in proton conduction.</text>
</comment>
<accession>A0AAW4NM76</accession>
<dbReference type="Pfam" id="PF00213">
    <property type="entry name" value="OSCP"/>
    <property type="match status" value="1"/>
</dbReference>
<dbReference type="GO" id="GO:0045259">
    <property type="term" value="C:proton-transporting ATP synthase complex"/>
    <property type="evidence" value="ECO:0007669"/>
    <property type="project" value="UniProtKB-KW"/>
</dbReference>
<dbReference type="PRINTS" id="PR00125">
    <property type="entry name" value="ATPASEDELTA"/>
</dbReference>
<protein>
    <recommendedName>
        <fullName evidence="7">ATP synthase subunit delta</fullName>
    </recommendedName>
    <alternativeName>
        <fullName evidence="7">ATP synthase F(1) sector subunit delta</fullName>
    </alternativeName>
    <alternativeName>
        <fullName evidence="7">F-type ATPase subunit delta</fullName>
        <shortName evidence="7">F-ATPase subunit delta</shortName>
    </alternativeName>
</protein>
<dbReference type="RefSeq" id="WP_007133527.1">
    <property type="nucleotide sequence ID" value="NZ_CABKPN010000001.1"/>
</dbReference>
<evidence type="ECO:0000256" key="4">
    <source>
        <dbReference type="ARBA" id="ARBA00023065"/>
    </source>
</evidence>
<comment type="caution">
    <text evidence="8">The sequence shown here is derived from an EMBL/GenBank/DDBJ whole genome shotgun (WGS) entry which is preliminary data.</text>
</comment>
<keyword evidence="4 7" id="KW-0406">Ion transport</keyword>
<keyword evidence="6 7" id="KW-0066">ATP synthesis</keyword>
<dbReference type="InterPro" id="IPR026015">
    <property type="entry name" value="ATP_synth_OSCP/delta_N_sf"/>
</dbReference>